<organism evidence="11 12">
    <name type="scientific">Rhodocollybia butyracea</name>
    <dbReference type="NCBI Taxonomy" id="206335"/>
    <lineage>
        <taxon>Eukaryota</taxon>
        <taxon>Fungi</taxon>
        <taxon>Dikarya</taxon>
        <taxon>Basidiomycota</taxon>
        <taxon>Agaricomycotina</taxon>
        <taxon>Agaricomycetes</taxon>
        <taxon>Agaricomycetidae</taxon>
        <taxon>Agaricales</taxon>
        <taxon>Marasmiineae</taxon>
        <taxon>Omphalotaceae</taxon>
        <taxon>Rhodocollybia</taxon>
    </lineage>
</organism>
<dbReference type="InterPro" id="IPR036396">
    <property type="entry name" value="Cyt_P450_sf"/>
</dbReference>
<evidence type="ECO:0000256" key="4">
    <source>
        <dbReference type="ARBA" id="ARBA00022617"/>
    </source>
</evidence>
<dbReference type="PANTHER" id="PTHR46300:SF7">
    <property type="entry name" value="P450, PUTATIVE (EUROFUNG)-RELATED"/>
    <property type="match status" value="1"/>
</dbReference>
<dbReference type="Proteomes" id="UP000772434">
    <property type="component" value="Unassembled WGS sequence"/>
</dbReference>
<dbReference type="GO" id="GO:0005506">
    <property type="term" value="F:iron ion binding"/>
    <property type="evidence" value="ECO:0007669"/>
    <property type="project" value="InterPro"/>
</dbReference>
<reference evidence="11" key="1">
    <citation type="submission" date="2020-11" db="EMBL/GenBank/DDBJ databases">
        <authorList>
            <consortium name="DOE Joint Genome Institute"/>
            <person name="Ahrendt S."/>
            <person name="Riley R."/>
            <person name="Andreopoulos W."/>
            <person name="Labutti K."/>
            <person name="Pangilinan J."/>
            <person name="Ruiz-Duenas F.J."/>
            <person name="Barrasa J.M."/>
            <person name="Sanchez-Garcia M."/>
            <person name="Camarero S."/>
            <person name="Miyauchi S."/>
            <person name="Serrano A."/>
            <person name="Linde D."/>
            <person name="Babiker R."/>
            <person name="Drula E."/>
            <person name="Ayuso-Fernandez I."/>
            <person name="Pacheco R."/>
            <person name="Padilla G."/>
            <person name="Ferreira P."/>
            <person name="Barriuso J."/>
            <person name="Kellner H."/>
            <person name="Castanera R."/>
            <person name="Alfaro M."/>
            <person name="Ramirez L."/>
            <person name="Pisabarro A.G."/>
            <person name="Kuo A."/>
            <person name="Tritt A."/>
            <person name="Lipzen A."/>
            <person name="He G."/>
            <person name="Yan M."/>
            <person name="Ng V."/>
            <person name="Cullen D."/>
            <person name="Martin F."/>
            <person name="Rosso M.-N."/>
            <person name="Henrissat B."/>
            <person name="Hibbett D."/>
            <person name="Martinez A.T."/>
            <person name="Grigoriev I.V."/>
        </authorList>
    </citation>
    <scope>NUCLEOTIDE SEQUENCE</scope>
    <source>
        <strain evidence="11">AH 40177</strain>
    </source>
</reference>
<evidence type="ECO:0000256" key="10">
    <source>
        <dbReference type="RuleBase" id="RU000461"/>
    </source>
</evidence>
<dbReference type="InterPro" id="IPR002401">
    <property type="entry name" value="Cyt_P450_E_grp-I"/>
</dbReference>
<dbReference type="InterPro" id="IPR001128">
    <property type="entry name" value="Cyt_P450"/>
</dbReference>
<dbReference type="PROSITE" id="PS00086">
    <property type="entry name" value="CYTOCHROME_P450"/>
    <property type="match status" value="1"/>
</dbReference>
<dbReference type="SUPFAM" id="SSF48264">
    <property type="entry name" value="Cytochrome P450"/>
    <property type="match status" value="1"/>
</dbReference>
<evidence type="ECO:0000256" key="1">
    <source>
        <dbReference type="ARBA" id="ARBA00001971"/>
    </source>
</evidence>
<protein>
    <submittedName>
        <fullName evidence="11">Cytochrome P450 1</fullName>
    </submittedName>
</protein>
<dbReference type="InterPro" id="IPR017972">
    <property type="entry name" value="Cyt_P450_CS"/>
</dbReference>
<dbReference type="InterPro" id="IPR050364">
    <property type="entry name" value="Cytochrome_P450_fung"/>
</dbReference>
<evidence type="ECO:0000256" key="2">
    <source>
        <dbReference type="ARBA" id="ARBA00005179"/>
    </source>
</evidence>
<name>A0A9P5PRA7_9AGAR</name>
<dbReference type="GO" id="GO:0020037">
    <property type="term" value="F:heme binding"/>
    <property type="evidence" value="ECO:0007669"/>
    <property type="project" value="InterPro"/>
</dbReference>
<evidence type="ECO:0000256" key="8">
    <source>
        <dbReference type="ARBA" id="ARBA00023033"/>
    </source>
</evidence>
<dbReference type="PRINTS" id="PR00385">
    <property type="entry name" value="P450"/>
</dbReference>
<evidence type="ECO:0000256" key="7">
    <source>
        <dbReference type="ARBA" id="ARBA00023004"/>
    </source>
</evidence>
<comment type="pathway">
    <text evidence="2">Secondary metabolite biosynthesis.</text>
</comment>
<sequence length="525" mass="59512">MGIMAFFFSVLFFYIYKVTDVPIATMAPASSLLALSGLAVSTVAVLYLFPRRRQSFVESYPPGPKSPDIPTLDAWVQYQEWGREYGDLVYIHENNMLILNNAHVANDLLDKRARIYSDRAMTNMMKLCGFDDLLSTQRYSDKWRGNRSLFQQNFRKSISSRFYQAQYKQIHQFLRNLTDNPEEFMQHTMLLSQGVIYASLYGLDIRSDESVAQRVGQTVHLIGRAIVEPFPAFERFSWLRFMPSWFPGCGFQKVANECLAGIKEAETIPYDRAVNNLKMGTGTSLIAELALESEGDPVGIGRVKAMGTISFLAGADTTMSSIASFLLTMTQHPDVQLKAQAEIDHVIGRDRLPTFEDRQSLPYVESIYREIMRMHPPVPVDLPHISTEDDFYRGYHIPKGCTIVANIWGINRDPNVFSEPDTFMPERFLNSSTGPYTNINNIYAFGFGRRVCAGRHMADNTVWLTIVSVLATLNLRKAKDDAGNEIDIPGEYTKTFFRHPSPYRSSITPRDQQARDLILATATAD</sequence>
<comment type="caution">
    <text evidence="11">The sequence shown here is derived from an EMBL/GenBank/DDBJ whole genome shotgun (WGS) entry which is preliminary data.</text>
</comment>
<evidence type="ECO:0000256" key="3">
    <source>
        <dbReference type="ARBA" id="ARBA00010617"/>
    </source>
</evidence>
<comment type="cofactor">
    <cofactor evidence="1 9">
        <name>heme</name>
        <dbReference type="ChEBI" id="CHEBI:30413"/>
    </cofactor>
</comment>
<evidence type="ECO:0000256" key="9">
    <source>
        <dbReference type="PIRSR" id="PIRSR602401-1"/>
    </source>
</evidence>
<feature type="binding site" description="axial binding residue" evidence="9">
    <location>
        <position position="452"/>
    </location>
    <ligand>
        <name>heme</name>
        <dbReference type="ChEBI" id="CHEBI:30413"/>
    </ligand>
    <ligandPart>
        <name>Fe</name>
        <dbReference type="ChEBI" id="CHEBI:18248"/>
    </ligandPart>
</feature>
<gene>
    <name evidence="11" type="ORF">BDP27DRAFT_1323404</name>
</gene>
<dbReference type="GO" id="GO:0016705">
    <property type="term" value="F:oxidoreductase activity, acting on paired donors, with incorporation or reduction of molecular oxygen"/>
    <property type="evidence" value="ECO:0007669"/>
    <property type="project" value="InterPro"/>
</dbReference>
<dbReference type="CDD" id="cd11065">
    <property type="entry name" value="CYP64-like"/>
    <property type="match status" value="1"/>
</dbReference>
<evidence type="ECO:0000256" key="6">
    <source>
        <dbReference type="ARBA" id="ARBA00023002"/>
    </source>
</evidence>
<keyword evidence="4 9" id="KW-0349">Heme</keyword>
<dbReference type="PRINTS" id="PR00463">
    <property type="entry name" value="EP450I"/>
</dbReference>
<dbReference type="PANTHER" id="PTHR46300">
    <property type="entry name" value="P450, PUTATIVE (EUROFUNG)-RELATED-RELATED"/>
    <property type="match status" value="1"/>
</dbReference>
<comment type="similarity">
    <text evidence="3 10">Belongs to the cytochrome P450 family.</text>
</comment>
<evidence type="ECO:0000256" key="5">
    <source>
        <dbReference type="ARBA" id="ARBA00022723"/>
    </source>
</evidence>
<evidence type="ECO:0000313" key="11">
    <source>
        <dbReference type="EMBL" id="KAF9070761.1"/>
    </source>
</evidence>
<dbReference type="OrthoDB" id="2789670at2759"/>
<proteinExistence type="inferred from homology"/>
<keyword evidence="6 10" id="KW-0560">Oxidoreductase</keyword>
<dbReference type="AlphaFoldDB" id="A0A9P5PRA7"/>
<keyword evidence="8 10" id="KW-0503">Monooxygenase</keyword>
<dbReference type="Pfam" id="PF00067">
    <property type="entry name" value="p450"/>
    <property type="match status" value="1"/>
</dbReference>
<keyword evidence="7 9" id="KW-0408">Iron</keyword>
<dbReference type="EMBL" id="JADNRY010000038">
    <property type="protein sequence ID" value="KAF9070761.1"/>
    <property type="molecule type" value="Genomic_DNA"/>
</dbReference>
<accession>A0A9P5PRA7</accession>
<dbReference type="GO" id="GO:0004497">
    <property type="term" value="F:monooxygenase activity"/>
    <property type="evidence" value="ECO:0007669"/>
    <property type="project" value="UniProtKB-KW"/>
</dbReference>
<keyword evidence="12" id="KW-1185">Reference proteome</keyword>
<dbReference type="Gene3D" id="1.10.630.10">
    <property type="entry name" value="Cytochrome P450"/>
    <property type="match status" value="1"/>
</dbReference>
<evidence type="ECO:0000313" key="12">
    <source>
        <dbReference type="Proteomes" id="UP000772434"/>
    </source>
</evidence>
<keyword evidence="5 9" id="KW-0479">Metal-binding</keyword>